<dbReference type="AlphaFoldDB" id="A0A165KQL0"/>
<dbReference type="STRING" id="1314781.A0A165KQL0"/>
<reference evidence="1 2" key="1">
    <citation type="journal article" date="2016" name="Mol. Biol. Evol.">
        <title>Comparative Genomics of Early-Diverging Mushroom-Forming Fungi Provides Insights into the Origins of Lignocellulose Decay Capabilities.</title>
        <authorList>
            <person name="Nagy L.G."/>
            <person name="Riley R."/>
            <person name="Tritt A."/>
            <person name="Adam C."/>
            <person name="Daum C."/>
            <person name="Floudas D."/>
            <person name="Sun H."/>
            <person name="Yadav J.S."/>
            <person name="Pangilinan J."/>
            <person name="Larsson K.H."/>
            <person name="Matsuura K."/>
            <person name="Barry K."/>
            <person name="Labutti K."/>
            <person name="Kuo R."/>
            <person name="Ohm R.A."/>
            <person name="Bhattacharya S.S."/>
            <person name="Shirouzu T."/>
            <person name="Yoshinaga Y."/>
            <person name="Martin F.M."/>
            <person name="Grigoriev I.V."/>
            <person name="Hibbett D.S."/>
        </authorList>
    </citation>
    <scope>NUCLEOTIDE SEQUENCE [LARGE SCALE GENOMIC DNA]</scope>
    <source>
        <strain evidence="1 2">HHB12029</strain>
    </source>
</reference>
<organism evidence="1 2">
    <name type="scientific">Exidia glandulosa HHB12029</name>
    <dbReference type="NCBI Taxonomy" id="1314781"/>
    <lineage>
        <taxon>Eukaryota</taxon>
        <taxon>Fungi</taxon>
        <taxon>Dikarya</taxon>
        <taxon>Basidiomycota</taxon>
        <taxon>Agaricomycotina</taxon>
        <taxon>Agaricomycetes</taxon>
        <taxon>Auriculariales</taxon>
        <taxon>Exidiaceae</taxon>
        <taxon>Exidia</taxon>
    </lineage>
</organism>
<accession>A0A165KQL0</accession>
<evidence type="ECO:0000313" key="1">
    <source>
        <dbReference type="EMBL" id="KZV96700.1"/>
    </source>
</evidence>
<evidence type="ECO:0000313" key="2">
    <source>
        <dbReference type="Proteomes" id="UP000077266"/>
    </source>
</evidence>
<keyword evidence="2" id="KW-1185">Reference proteome</keyword>
<proteinExistence type="predicted"/>
<dbReference type="OrthoDB" id="3249359at2759"/>
<sequence>MSSSAVVASVGTASSVGSSEVHAQPAGITSDAAVSSGICLPTDVTALLVYAQRQPSTLHLSLIAPVIRAASASALNIPSAHDAAVLRLRTLFPDEPRPGTYEGHDAATIRDLLALRIPNARLNLLITCRKVLTDVLQTLRPLTYAQLHTPEANERVLEALIDRFTPALFTMPAARHMKCTDRIVHEWDERVLQPALALNGAGLSAPIETLERIKGIPWTDLGICSSCVDSLKDEWTGLQVELWDILGRTLDDGAA</sequence>
<protein>
    <submittedName>
        <fullName evidence="1">Uncharacterized protein</fullName>
    </submittedName>
</protein>
<name>A0A165KQL0_EXIGL</name>
<dbReference type="Proteomes" id="UP000077266">
    <property type="component" value="Unassembled WGS sequence"/>
</dbReference>
<dbReference type="InParanoid" id="A0A165KQL0"/>
<dbReference type="EMBL" id="KV425939">
    <property type="protein sequence ID" value="KZV96700.1"/>
    <property type="molecule type" value="Genomic_DNA"/>
</dbReference>
<gene>
    <name evidence="1" type="ORF">EXIGLDRAFT_732500</name>
</gene>